<reference evidence="1" key="1">
    <citation type="journal article" date="2011" name="PLoS Biol.">
        <title>Gene gain and loss during evolution of obligate parasitism in the white rust pathogen of Arabidopsis thaliana.</title>
        <authorList>
            <person name="Kemen E."/>
            <person name="Gardiner A."/>
            <person name="Schultz-Larsen T."/>
            <person name="Kemen A.C."/>
            <person name="Balmuth A.L."/>
            <person name="Robert-Seilaniantz A."/>
            <person name="Bailey K."/>
            <person name="Holub E."/>
            <person name="Studholme D.J."/>
            <person name="Maclean D."/>
            <person name="Jones J.D."/>
        </authorList>
    </citation>
    <scope>NUCLEOTIDE SEQUENCE</scope>
</reference>
<evidence type="ECO:0000313" key="1">
    <source>
        <dbReference type="EMBL" id="CCA16657.1"/>
    </source>
</evidence>
<reference evidence="1" key="2">
    <citation type="submission" date="2011-02" db="EMBL/GenBank/DDBJ databases">
        <authorList>
            <person name="MacLean D."/>
        </authorList>
    </citation>
    <scope>NUCLEOTIDE SEQUENCE</scope>
</reference>
<dbReference type="EMBL" id="FR824069">
    <property type="protein sequence ID" value="CCA16657.1"/>
    <property type="molecule type" value="Genomic_DNA"/>
</dbReference>
<protein>
    <submittedName>
        <fullName evidence="1">AlNc14C24G2413 protein</fullName>
    </submittedName>
</protein>
<accession>F0W6B4</accession>
<dbReference type="HOGENOM" id="CLU_2781160_0_0_1"/>
<name>F0W6B4_9STRA</name>
<organism evidence="1">
    <name type="scientific">Albugo laibachii Nc14</name>
    <dbReference type="NCBI Taxonomy" id="890382"/>
    <lineage>
        <taxon>Eukaryota</taxon>
        <taxon>Sar</taxon>
        <taxon>Stramenopiles</taxon>
        <taxon>Oomycota</taxon>
        <taxon>Peronosporomycetes</taxon>
        <taxon>Albuginales</taxon>
        <taxon>Albuginaceae</taxon>
        <taxon>Albugo</taxon>
    </lineage>
</organism>
<gene>
    <name evidence="1" type="primary">AlNc14C24G2413</name>
    <name evidence="1" type="ORF">ALNC14_028000</name>
</gene>
<sequence>MMMSNIDCPTLLFHCGSIANSFYFKFRLKTSQSLLVVKSLRGSDWIKTARKYAIITRQRITAGSKYGIDLH</sequence>
<dbReference type="AlphaFoldDB" id="F0W6B4"/>
<proteinExistence type="predicted"/>